<keyword evidence="3" id="KW-1003">Cell membrane</keyword>
<dbReference type="InterPro" id="IPR000990">
    <property type="entry name" value="Innexin"/>
</dbReference>
<dbReference type="GO" id="GO:0005886">
    <property type="term" value="C:plasma membrane"/>
    <property type="evidence" value="ECO:0007669"/>
    <property type="project" value="UniProtKB-SubCell"/>
</dbReference>
<keyword evidence="2 9" id="KW-0813">Transport</keyword>
<keyword evidence="6 9" id="KW-0406">Ion transport</keyword>
<dbReference type="EMBL" id="JBJKFK010007334">
    <property type="protein sequence ID" value="KAL3307443.1"/>
    <property type="molecule type" value="Genomic_DNA"/>
</dbReference>
<evidence type="ECO:0000313" key="11">
    <source>
        <dbReference type="Proteomes" id="UP001626550"/>
    </source>
</evidence>
<comment type="function">
    <text evidence="9">Structural component of the gap junctions.</text>
</comment>
<dbReference type="GO" id="GO:0034220">
    <property type="term" value="P:monoatomic ion transmembrane transport"/>
    <property type="evidence" value="ECO:0007669"/>
    <property type="project" value="UniProtKB-KW"/>
</dbReference>
<feature type="non-terminal residue" evidence="10">
    <location>
        <position position="1"/>
    </location>
</feature>
<evidence type="ECO:0000256" key="9">
    <source>
        <dbReference type="RuleBase" id="RU010713"/>
    </source>
</evidence>
<reference evidence="10 11" key="1">
    <citation type="submission" date="2024-11" db="EMBL/GenBank/DDBJ databases">
        <title>Adaptive evolution of stress response genes in parasites aligns with host niche diversity.</title>
        <authorList>
            <person name="Hahn C."/>
            <person name="Resl P."/>
        </authorList>
    </citation>
    <scope>NUCLEOTIDE SEQUENCE [LARGE SCALE GENOMIC DNA]</scope>
    <source>
        <strain evidence="10">EGGRZ-B1_66</strain>
        <tissue evidence="10">Body</tissue>
    </source>
</reference>
<evidence type="ECO:0000256" key="1">
    <source>
        <dbReference type="ARBA" id="ARBA00004651"/>
    </source>
</evidence>
<keyword evidence="11" id="KW-1185">Reference proteome</keyword>
<accession>A0ABD2PKH3</accession>
<protein>
    <recommendedName>
        <fullName evidence="9">Innexin</fullName>
    </recommendedName>
</protein>
<gene>
    <name evidence="10" type="primary">INX2_15</name>
    <name evidence="9" type="synonym">inx</name>
    <name evidence="10" type="ORF">Ciccas_014041</name>
</gene>
<dbReference type="AlphaFoldDB" id="A0ABD2PKH3"/>
<comment type="subcellular location">
    <subcellularLocation>
        <location evidence="1 9">Cell membrane</location>
        <topology evidence="1 9">Multi-pass membrane protein</topology>
    </subcellularLocation>
</comment>
<dbReference type="Pfam" id="PF00876">
    <property type="entry name" value="Innexin"/>
    <property type="match status" value="1"/>
</dbReference>
<dbReference type="PROSITE" id="PS51013">
    <property type="entry name" value="PANNEXIN"/>
    <property type="match status" value="1"/>
</dbReference>
<feature type="non-terminal residue" evidence="10">
    <location>
        <position position="107"/>
    </location>
</feature>
<proteinExistence type="inferred from homology"/>
<evidence type="ECO:0000256" key="6">
    <source>
        <dbReference type="ARBA" id="ARBA00023065"/>
    </source>
</evidence>
<evidence type="ECO:0000313" key="10">
    <source>
        <dbReference type="EMBL" id="KAL3307443.1"/>
    </source>
</evidence>
<keyword evidence="4" id="KW-0812">Transmembrane</keyword>
<dbReference type="PANTHER" id="PTHR11893:SF36">
    <property type="entry name" value="INNEXIN-5"/>
    <property type="match status" value="1"/>
</dbReference>
<dbReference type="GO" id="GO:0005921">
    <property type="term" value="C:gap junction"/>
    <property type="evidence" value="ECO:0007669"/>
    <property type="project" value="UniProtKB-UniRule"/>
</dbReference>
<sequence length="107" mass="12316">DKMVAQEFLKFVGELKITEYMGVEDFADKLSFQYSVLVMMLCTTIVSVKQYLSNSIACYIPTGPSGTDFDKYIENYCWVHGTIPILSNEDVPQKETEWDLVDKDKRI</sequence>
<evidence type="ECO:0000256" key="2">
    <source>
        <dbReference type="ARBA" id="ARBA00022448"/>
    </source>
</evidence>
<keyword evidence="5" id="KW-1133">Transmembrane helix</keyword>
<keyword evidence="8 9" id="KW-0407">Ion channel</keyword>
<comment type="similarity">
    <text evidence="9">Belongs to the pannexin family.</text>
</comment>
<evidence type="ECO:0000256" key="4">
    <source>
        <dbReference type="ARBA" id="ARBA00022692"/>
    </source>
</evidence>
<organism evidence="10 11">
    <name type="scientific">Cichlidogyrus casuarinus</name>
    <dbReference type="NCBI Taxonomy" id="1844966"/>
    <lineage>
        <taxon>Eukaryota</taxon>
        <taxon>Metazoa</taxon>
        <taxon>Spiralia</taxon>
        <taxon>Lophotrochozoa</taxon>
        <taxon>Platyhelminthes</taxon>
        <taxon>Monogenea</taxon>
        <taxon>Monopisthocotylea</taxon>
        <taxon>Dactylogyridea</taxon>
        <taxon>Ancyrocephalidae</taxon>
        <taxon>Cichlidogyrus</taxon>
    </lineage>
</organism>
<comment type="caution">
    <text evidence="10">The sequence shown here is derived from an EMBL/GenBank/DDBJ whole genome shotgun (WGS) entry which is preliminary data.</text>
</comment>
<evidence type="ECO:0000256" key="7">
    <source>
        <dbReference type="ARBA" id="ARBA00023136"/>
    </source>
</evidence>
<dbReference type="Proteomes" id="UP001626550">
    <property type="component" value="Unassembled WGS sequence"/>
</dbReference>
<keyword evidence="7" id="KW-0472">Membrane</keyword>
<name>A0ABD2PKH3_9PLAT</name>
<evidence type="ECO:0000256" key="5">
    <source>
        <dbReference type="ARBA" id="ARBA00022989"/>
    </source>
</evidence>
<evidence type="ECO:0000256" key="8">
    <source>
        <dbReference type="ARBA" id="ARBA00023303"/>
    </source>
</evidence>
<dbReference type="PANTHER" id="PTHR11893">
    <property type="entry name" value="INNEXIN"/>
    <property type="match status" value="1"/>
</dbReference>
<evidence type="ECO:0000256" key="3">
    <source>
        <dbReference type="ARBA" id="ARBA00022475"/>
    </source>
</evidence>